<name>A0A645EYI4_9ZZZZ</name>
<dbReference type="AlphaFoldDB" id="A0A645EYI4"/>
<organism evidence="2">
    <name type="scientific">bioreactor metagenome</name>
    <dbReference type="NCBI Taxonomy" id="1076179"/>
    <lineage>
        <taxon>unclassified sequences</taxon>
        <taxon>metagenomes</taxon>
        <taxon>ecological metagenomes</taxon>
    </lineage>
</organism>
<feature type="region of interest" description="Disordered" evidence="1">
    <location>
        <begin position="46"/>
        <end position="70"/>
    </location>
</feature>
<accession>A0A645EYI4</accession>
<comment type="caution">
    <text evidence="2">The sequence shown here is derived from an EMBL/GenBank/DDBJ whole genome shotgun (WGS) entry which is preliminary data.</text>
</comment>
<gene>
    <name evidence="2" type="ORF">SDC9_154347</name>
</gene>
<protein>
    <submittedName>
        <fullName evidence="2">Uncharacterized protein</fullName>
    </submittedName>
</protein>
<reference evidence="2" key="1">
    <citation type="submission" date="2019-08" db="EMBL/GenBank/DDBJ databases">
        <authorList>
            <person name="Kucharzyk K."/>
            <person name="Murdoch R.W."/>
            <person name="Higgins S."/>
            <person name="Loffler F."/>
        </authorList>
    </citation>
    <scope>NUCLEOTIDE SEQUENCE</scope>
</reference>
<proteinExistence type="predicted"/>
<sequence length="167" mass="20227">MEFDCSEIIQSQTVYFDACKEIKDIRRSEDADHFLPRPQIISIIDDTRHKNDQRAQKHDSRKTGTITQRNPKEKCAPISCKYGHASHSRRFLYMHFRFRRLIHPTETSRCCTEKVGEQRTCQNRRTEKKHKMYKKTHRIPPFTLYFLNHRRFRLYMQIGHLFQSAIR</sequence>
<evidence type="ECO:0000256" key="1">
    <source>
        <dbReference type="SAM" id="MobiDB-lite"/>
    </source>
</evidence>
<dbReference type="EMBL" id="VSSQ01053042">
    <property type="protein sequence ID" value="MPN07081.1"/>
    <property type="molecule type" value="Genomic_DNA"/>
</dbReference>
<feature type="compositionally biased region" description="Basic and acidic residues" evidence="1">
    <location>
        <begin position="46"/>
        <end position="62"/>
    </location>
</feature>
<evidence type="ECO:0000313" key="2">
    <source>
        <dbReference type="EMBL" id="MPN07081.1"/>
    </source>
</evidence>